<dbReference type="Pfam" id="PF17170">
    <property type="entry name" value="DUF5128"/>
    <property type="match status" value="1"/>
</dbReference>
<gene>
    <name evidence="1" type="ORF">SAMN05444359_12430</name>
</gene>
<keyword evidence="2" id="KW-1185">Reference proteome</keyword>
<evidence type="ECO:0000313" key="1">
    <source>
        <dbReference type="EMBL" id="SER10578.1"/>
    </source>
</evidence>
<organism evidence="1 2">
    <name type="scientific">Neolewinella agarilytica</name>
    <dbReference type="NCBI Taxonomy" id="478744"/>
    <lineage>
        <taxon>Bacteria</taxon>
        <taxon>Pseudomonadati</taxon>
        <taxon>Bacteroidota</taxon>
        <taxon>Saprospiria</taxon>
        <taxon>Saprospirales</taxon>
        <taxon>Lewinellaceae</taxon>
        <taxon>Neolewinella</taxon>
    </lineage>
</organism>
<accession>A0A1H9LGT6</accession>
<sequence length="364" mass="41485">MELPRVIVNPNPNYNIEEFPDNFSSKTIRLVASEALKIPGFVRNFEIIDSNLMLVHPHPGGIINLVKFDGTVSWSKQQNEHPFQSYSGIGKVVVDHVDESIFVYDFRETKRVKYDYAGSFIKSRPLPIVHGDVEHFDGAAFFNIEGYPNLAVGDLADQKIEILKMDDSIANSSVISYSYSYKEGEVPYYDNNDFVVDGNKLYFSRNYDDTLFVVTGNKLEPSIICGVFDQARIEELRASSSGNAYGALQNAYNQNIPVTSYVAPSSNFIYVGYVNNLTEYFAIVKDNKVLTNSNLYEIDGKYIFGRIDYRNGWLLNQMRGAEYDFLQKYMLENPTATYSQAKEALSTVYQSSDLEYVYTLIRKR</sequence>
<dbReference type="AlphaFoldDB" id="A0A1H9LGT6"/>
<protein>
    <recommendedName>
        <fullName evidence="3">6-bladed beta-propeller protein</fullName>
    </recommendedName>
</protein>
<reference evidence="2" key="1">
    <citation type="submission" date="2016-10" db="EMBL/GenBank/DDBJ databases">
        <authorList>
            <person name="Varghese N."/>
            <person name="Submissions S."/>
        </authorList>
    </citation>
    <scope>NUCLEOTIDE SEQUENCE [LARGE SCALE GENOMIC DNA]</scope>
    <source>
        <strain evidence="2">DSM 24740</strain>
    </source>
</reference>
<evidence type="ECO:0008006" key="3">
    <source>
        <dbReference type="Google" id="ProtNLM"/>
    </source>
</evidence>
<evidence type="ECO:0000313" key="2">
    <source>
        <dbReference type="Proteomes" id="UP000199021"/>
    </source>
</evidence>
<dbReference type="InParanoid" id="A0A1H9LGT6"/>
<dbReference type="EMBL" id="FOFB01000024">
    <property type="protein sequence ID" value="SER10578.1"/>
    <property type="molecule type" value="Genomic_DNA"/>
</dbReference>
<dbReference type="Proteomes" id="UP000199021">
    <property type="component" value="Unassembled WGS sequence"/>
</dbReference>
<name>A0A1H9LGT6_9BACT</name>
<proteinExistence type="predicted"/>
<dbReference type="SUPFAM" id="SSF63825">
    <property type="entry name" value="YWTD domain"/>
    <property type="match status" value="1"/>
</dbReference>